<feature type="transmembrane region" description="Helical" evidence="1">
    <location>
        <begin position="20"/>
        <end position="43"/>
    </location>
</feature>
<evidence type="ECO:0000259" key="2">
    <source>
        <dbReference type="Pfam" id="PF04982"/>
    </source>
</evidence>
<keyword evidence="1" id="KW-1133">Transmembrane helix</keyword>
<name>A0A3B0YJ69_9ZZZZ</name>
<feature type="transmembrane region" description="Helical" evidence="1">
    <location>
        <begin position="55"/>
        <end position="73"/>
    </location>
</feature>
<accession>A0A3B0YJ69</accession>
<dbReference type="PANTHER" id="PTHR33741:SF5">
    <property type="entry name" value="TRANSMEMBRANE PROTEIN DDB_G0269096-RELATED"/>
    <property type="match status" value="1"/>
</dbReference>
<gene>
    <name evidence="3" type="ORF">MNBD_GAMMA12-2791</name>
</gene>
<dbReference type="InterPro" id="IPR058581">
    <property type="entry name" value="TM_HPP"/>
</dbReference>
<dbReference type="PANTHER" id="PTHR33741">
    <property type="entry name" value="TRANSMEMBRANE PROTEIN DDB_G0269096-RELATED"/>
    <property type="match status" value="1"/>
</dbReference>
<feature type="transmembrane region" description="Helical" evidence="1">
    <location>
        <begin position="153"/>
        <end position="173"/>
    </location>
</feature>
<dbReference type="EMBL" id="UOFL01000079">
    <property type="protein sequence ID" value="VAW75342.1"/>
    <property type="molecule type" value="Genomic_DNA"/>
</dbReference>
<dbReference type="AlphaFoldDB" id="A0A3B0YJ69"/>
<proteinExistence type="predicted"/>
<sequence>MSKRKRYTEFLKLLGLDWSFASHAERIVSAIGAFAGILIIFWISQYSLSASNAGLLIASMGASAVLLFAIPHGALSQPWNLIMGHFISAFIGITIAKLVSPILLAAALAVGLAVLAQYYLRCLHPPGGATALSAVIGGQQVTELGYTYIVTPVLLNTIGLMLVAILFNLAFSWRRYPAIWSYRHDKKSNKIMKDNDPRYPIRHEDLVFALSELDSFLDVTEDDLLHIYQLATQRSVVPGILPELLKTGHFYCNDHHGSGWEVRQIVDWQQSSKNSESTDNLEMLIYKTINKHGTRDSGVSTRIQFAHWANTEVVWENNEWTPLKTSN</sequence>
<dbReference type="InterPro" id="IPR007065">
    <property type="entry name" value="HPP"/>
</dbReference>
<evidence type="ECO:0000313" key="3">
    <source>
        <dbReference type="EMBL" id="VAW75342.1"/>
    </source>
</evidence>
<keyword evidence="1" id="KW-0812">Transmembrane</keyword>
<dbReference type="Pfam" id="PF04982">
    <property type="entry name" value="TM_HPP"/>
    <property type="match status" value="1"/>
</dbReference>
<feature type="domain" description="HPP transmembrane region" evidence="2">
    <location>
        <begin position="22"/>
        <end position="177"/>
    </location>
</feature>
<organism evidence="3">
    <name type="scientific">hydrothermal vent metagenome</name>
    <dbReference type="NCBI Taxonomy" id="652676"/>
    <lineage>
        <taxon>unclassified sequences</taxon>
        <taxon>metagenomes</taxon>
        <taxon>ecological metagenomes</taxon>
    </lineage>
</organism>
<keyword evidence="1" id="KW-0472">Membrane</keyword>
<protein>
    <recommendedName>
        <fullName evidence="2">HPP transmembrane region domain-containing protein</fullName>
    </recommendedName>
</protein>
<reference evidence="3" key="1">
    <citation type="submission" date="2018-06" db="EMBL/GenBank/DDBJ databases">
        <authorList>
            <person name="Zhirakovskaya E."/>
        </authorList>
    </citation>
    <scope>NUCLEOTIDE SEQUENCE</scope>
</reference>
<evidence type="ECO:0000256" key="1">
    <source>
        <dbReference type="SAM" id="Phobius"/>
    </source>
</evidence>